<feature type="domain" description="Glycosyltransferase subfamily 4-like N-terminal" evidence="4">
    <location>
        <begin position="142"/>
        <end position="247"/>
    </location>
</feature>
<dbReference type="PANTHER" id="PTHR12526">
    <property type="entry name" value="GLYCOSYLTRANSFERASE"/>
    <property type="match status" value="1"/>
</dbReference>
<organism evidence="5 6">
    <name type="scientific">Draconibacterium orientale</name>
    <dbReference type="NCBI Taxonomy" id="1168034"/>
    <lineage>
        <taxon>Bacteria</taxon>
        <taxon>Pseudomonadati</taxon>
        <taxon>Bacteroidota</taxon>
        <taxon>Bacteroidia</taxon>
        <taxon>Marinilabiliales</taxon>
        <taxon>Prolixibacteraceae</taxon>
        <taxon>Draconibacterium</taxon>
    </lineage>
</organism>
<evidence type="ECO:0000313" key="5">
    <source>
        <dbReference type="EMBL" id="SET26106.1"/>
    </source>
</evidence>
<evidence type="ECO:0000256" key="2">
    <source>
        <dbReference type="ARBA" id="ARBA00022679"/>
    </source>
</evidence>
<dbReference type="PANTHER" id="PTHR12526:SF510">
    <property type="entry name" value="D-INOSITOL 3-PHOSPHATE GLYCOSYLTRANSFERASE"/>
    <property type="match status" value="1"/>
</dbReference>
<name>A0A1I0D2X4_9BACT</name>
<feature type="domain" description="Glycosyl transferase family 1" evidence="3">
    <location>
        <begin position="261"/>
        <end position="414"/>
    </location>
</feature>
<gene>
    <name evidence="5" type="ORF">SAMN05444285_1097</name>
</gene>
<sequence>MDATGKLEDQMKVLMFGWEFPPHISGGLGTACYGLTKGMAEIEDIDLTFVVPRAFGDEDPSRMKLIGANNIPINRTTFSFNDGDNTMEYLEVDSPILPYVNEDEFWILKSKRYSSQTKFVETDENSKIEFSGGYGPGLLKEIRDYALVARLIAEDNPCDIIHAHDWLTYPAGIAASRATGKPLVIHVHATDFDRSGGDVNPRVYAIEREGMEAADKIITVSNLTRKMVVEKYGIPPEKVVTVYNAVESVNHEKGTLPPKGVNDKVVTFLGRITMQKGPGYFVEAAYLVLKKMQNARFVMAGSGDMMNEMIARTAALGIADKFHFTGFLKGNDVNDLFSMTDVFVMPSVSEPFGIVPLEAMQLNVPVIISNQSGVSEILKHAIKIDFWDTYAMADAIYGVLNYTSLAQHFKTAGKTEVEELKWTHSAREVRKVYESILKEN</sequence>
<protein>
    <submittedName>
        <fullName evidence="5">(1-&gt;4)-alpha-D-glucan synthase (ADP-glucose)</fullName>
    </submittedName>
</protein>
<accession>A0A1I0D2X4</accession>
<evidence type="ECO:0000313" key="6">
    <source>
        <dbReference type="Proteomes" id="UP000181981"/>
    </source>
</evidence>
<dbReference type="CDD" id="cd03801">
    <property type="entry name" value="GT4_PimA-like"/>
    <property type="match status" value="1"/>
</dbReference>
<dbReference type="Pfam" id="PF13439">
    <property type="entry name" value="Glyco_transf_4"/>
    <property type="match status" value="1"/>
</dbReference>
<dbReference type="Gene3D" id="3.40.50.2000">
    <property type="entry name" value="Glycogen Phosphorylase B"/>
    <property type="match status" value="2"/>
</dbReference>
<dbReference type="EMBL" id="FOHT01000009">
    <property type="protein sequence ID" value="SET26106.1"/>
    <property type="molecule type" value="Genomic_DNA"/>
</dbReference>
<keyword evidence="2" id="KW-0808">Transferase</keyword>
<evidence type="ECO:0000256" key="1">
    <source>
        <dbReference type="ARBA" id="ARBA00022676"/>
    </source>
</evidence>
<dbReference type="InterPro" id="IPR028098">
    <property type="entry name" value="Glyco_trans_4-like_N"/>
</dbReference>
<dbReference type="SUPFAM" id="SSF53756">
    <property type="entry name" value="UDP-Glycosyltransferase/glycogen phosphorylase"/>
    <property type="match status" value="1"/>
</dbReference>
<dbReference type="Pfam" id="PF00534">
    <property type="entry name" value="Glycos_transf_1"/>
    <property type="match status" value="1"/>
</dbReference>
<keyword evidence="1" id="KW-0328">Glycosyltransferase</keyword>
<dbReference type="GO" id="GO:0016757">
    <property type="term" value="F:glycosyltransferase activity"/>
    <property type="evidence" value="ECO:0007669"/>
    <property type="project" value="UniProtKB-KW"/>
</dbReference>
<evidence type="ECO:0000259" key="3">
    <source>
        <dbReference type="Pfam" id="PF00534"/>
    </source>
</evidence>
<proteinExistence type="predicted"/>
<reference evidence="5 6" key="1">
    <citation type="submission" date="2016-10" db="EMBL/GenBank/DDBJ databases">
        <authorList>
            <person name="de Groot N.N."/>
        </authorList>
    </citation>
    <scope>NUCLEOTIDE SEQUENCE [LARGE SCALE GENOMIC DNA]</scope>
    <source>
        <strain evidence="5 6">DSM 25947</strain>
    </source>
</reference>
<dbReference type="Proteomes" id="UP000181981">
    <property type="component" value="Unassembled WGS sequence"/>
</dbReference>
<dbReference type="InterPro" id="IPR001296">
    <property type="entry name" value="Glyco_trans_1"/>
</dbReference>
<evidence type="ECO:0000259" key="4">
    <source>
        <dbReference type="Pfam" id="PF13439"/>
    </source>
</evidence>
<dbReference type="PROSITE" id="PS51257">
    <property type="entry name" value="PROKAR_LIPOPROTEIN"/>
    <property type="match status" value="1"/>
</dbReference>
<dbReference type="AlphaFoldDB" id="A0A1I0D2X4"/>